<name>A0A3S0PFH5_9GAMM</name>
<dbReference type="EMBL" id="RYZR01000006">
    <property type="protein sequence ID" value="RUL63190.1"/>
    <property type="molecule type" value="Genomic_DNA"/>
</dbReference>
<comment type="caution">
    <text evidence="2">The sequence shown here is derived from an EMBL/GenBank/DDBJ whole genome shotgun (WGS) entry which is preliminary data.</text>
</comment>
<dbReference type="InterPro" id="IPR010852">
    <property type="entry name" value="ABATE"/>
</dbReference>
<dbReference type="Gene3D" id="1.10.3300.10">
    <property type="entry name" value="Jann2411-like domain"/>
    <property type="match status" value="1"/>
</dbReference>
<dbReference type="InterPro" id="IPR021005">
    <property type="entry name" value="Znf_CGNR"/>
</dbReference>
<organism evidence="2 3">
    <name type="scientific">Dyella dinghuensis</name>
    <dbReference type="NCBI Taxonomy" id="1920169"/>
    <lineage>
        <taxon>Bacteria</taxon>
        <taxon>Pseudomonadati</taxon>
        <taxon>Pseudomonadota</taxon>
        <taxon>Gammaproteobacteria</taxon>
        <taxon>Lysobacterales</taxon>
        <taxon>Rhodanobacteraceae</taxon>
        <taxon>Dyella</taxon>
    </lineage>
</organism>
<proteinExistence type="predicted"/>
<protein>
    <recommendedName>
        <fullName evidence="1">Zinc finger CGNR domain-containing protein</fullName>
    </recommendedName>
</protein>
<evidence type="ECO:0000313" key="3">
    <source>
        <dbReference type="Proteomes" id="UP000267077"/>
    </source>
</evidence>
<dbReference type="RefSeq" id="WP_126674127.1">
    <property type="nucleotide sequence ID" value="NZ_RYZR01000006.1"/>
</dbReference>
<dbReference type="AlphaFoldDB" id="A0A3S0PFH5"/>
<evidence type="ECO:0000259" key="1">
    <source>
        <dbReference type="Pfam" id="PF11706"/>
    </source>
</evidence>
<dbReference type="PANTHER" id="PTHR35525">
    <property type="entry name" value="BLL6575 PROTEIN"/>
    <property type="match status" value="1"/>
</dbReference>
<keyword evidence="3" id="KW-1185">Reference proteome</keyword>
<dbReference type="Pfam" id="PF07336">
    <property type="entry name" value="ABATE"/>
    <property type="match status" value="1"/>
</dbReference>
<dbReference type="SUPFAM" id="SSF160904">
    <property type="entry name" value="Jann2411-like"/>
    <property type="match status" value="1"/>
</dbReference>
<dbReference type="InterPro" id="IPR023286">
    <property type="entry name" value="ABATE_dom_sf"/>
</dbReference>
<evidence type="ECO:0000313" key="2">
    <source>
        <dbReference type="EMBL" id="RUL63190.1"/>
    </source>
</evidence>
<dbReference type="PANTHER" id="PTHR35525:SF3">
    <property type="entry name" value="BLL6575 PROTEIN"/>
    <property type="match status" value="1"/>
</dbReference>
<sequence>MPQPMPALFIADSVGLDFLNSIATPVDTPVDWLEDGEGLLGWLRQAKLVPDDVLDSIRARAIPGEIDRLAAQARSLREWFRTFVRSHKGHSLKAPDLAELEPLNELLRRDGAFNEIVAQENEETSGFRLLKSRRWASPETLLIPIAESLADLVCREDFSYVKACEGPVCTLLFADHTRGHARRWCSMSMCGNRAKQAAHRLRAKAELPSNA</sequence>
<dbReference type="Pfam" id="PF11706">
    <property type="entry name" value="zf-CGNR"/>
    <property type="match status" value="1"/>
</dbReference>
<reference evidence="2 3" key="1">
    <citation type="submission" date="2018-12" db="EMBL/GenBank/DDBJ databases">
        <title>Dyella dinghuensis sp. nov. DHOA06 and Dyella choica sp. nov. 4M-K27, isolated from forest soil.</title>
        <authorList>
            <person name="Qiu L.-H."/>
            <person name="Gao Z.-H."/>
        </authorList>
    </citation>
    <scope>NUCLEOTIDE SEQUENCE [LARGE SCALE GENOMIC DNA]</scope>
    <source>
        <strain evidence="2 3">DHOA06</strain>
    </source>
</reference>
<feature type="domain" description="Zinc finger CGNR" evidence="1">
    <location>
        <begin position="161"/>
        <end position="202"/>
    </location>
</feature>
<gene>
    <name evidence="2" type="ORF">EKH79_12350</name>
</gene>
<dbReference type="OrthoDB" id="9808437at2"/>
<dbReference type="Proteomes" id="UP000267077">
    <property type="component" value="Unassembled WGS sequence"/>
</dbReference>
<accession>A0A3S0PFH5</accession>